<dbReference type="SUPFAM" id="SSF57959">
    <property type="entry name" value="Leucine zipper domain"/>
    <property type="match status" value="1"/>
</dbReference>
<dbReference type="InterPro" id="IPR046347">
    <property type="entry name" value="bZIP_sf"/>
</dbReference>
<reference evidence="2 3" key="1">
    <citation type="submission" date="2017-03" db="EMBL/GenBank/DDBJ databases">
        <title>Genome Survey of Euroglyphus maynei.</title>
        <authorList>
            <person name="Arlian L.G."/>
            <person name="Morgan M.S."/>
            <person name="Rider S.D."/>
        </authorList>
    </citation>
    <scope>NUCLEOTIDE SEQUENCE [LARGE SCALE GENOMIC DNA]</scope>
    <source>
        <strain evidence="2">Arlian Lab</strain>
        <tissue evidence="2">Whole body</tissue>
    </source>
</reference>
<keyword evidence="1" id="KW-0175">Coiled coil</keyword>
<evidence type="ECO:0000313" key="3">
    <source>
        <dbReference type="Proteomes" id="UP000194236"/>
    </source>
</evidence>
<proteinExistence type="predicted"/>
<evidence type="ECO:0000256" key="1">
    <source>
        <dbReference type="SAM" id="Coils"/>
    </source>
</evidence>
<sequence>MNPNAVAARQNRAKKKNEMQTLINRNKELEQENLQFKRMYDQMADVLDKTLLIYIIKLIKQI</sequence>
<protein>
    <submittedName>
        <fullName evidence="2">Uncharacterized protein</fullName>
    </submittedName>
</protein>
<name>A0A1Y3BWW5_EURMA</name>
<organism evidence="2 3">
    <name type="scientific">Euroglyphus maynei</name>
    <name type="common">Mayne's house dust mite</name>
    <dbReference type="NCBI Taxonomy" id="6958"/>
    <lineage>
        <taxon>Eukaryota</taxon>
        <taxon>Metazoa</taxon>
        <taxon>Ecdysozoa</taxon>
        <taxon>Arthropoda</taxon>
        <taxon>Chelicerata</taxon>
        <taxon>Arachnida</taxon>
        <taxon>Acari</taxon>
        <taxon>Acariformes</taxon>
        <taxon>Sarcoptiformes</taxon>
        <taxon>Astigmata</taxon>
        <taxon>Psoroptidia</taxon>
        <taxon>Analgoidea</taxon>
        <taxon>Pyroglyphidae</taxon>
        <taxon>Pyroglyphinae</taxon>
        <taxon>Euroglyphus</taxon>
    </lineage>
</organism>
<dbReference type="AlphaFoldDB" id="A0A1Y3BWW5"/>
<feature type="coiled-coil region" evidence="1">
    <location>
        <begin position="5"/>
        <end position="46"/>
    </location>
</feature>
<dbReference type="EMBL" id="MUJZ01002845">
    <property type="protein sequence ID" value="OTF83625.1"/>
    <property type="molecule type" value="Genomic_DNA"/>
</dbReference>
<dbReference type="GO" id="GO:0003700">
    <property type="term" value="F:DNA-binding transcription factor activity"/>
    <property type="evidence" value="ECO:0007669"/>
    <property type="project" value="InterPro"/>
</dbReference>
<gene>
    <name evidence="2" type="ORF">BLA29_008487</name>
</gene>
<dbReference type="Gene3D" id="1.20.5.170">
    <property type="match status" value="1"/>
</dbReference>
<keyword evidence="3" id="KW-1185">Reference proteome</keyword>
<comment type="caution">
    <text evidence="2">The sequence shown here is derived from an EMBL/GenBank/DDBJ whole genome shotgun (WGS) entry which is preliminary data.</text>
</comment>
<dbReference type="Proteomes" id="UP000194236">
    <property type="component" value="Unassembled WGS sequence"/>
</dbReference>
<accession>A0A1Y3BWW5</accession>
<evidence type="ECO:0000313" key="2">
    <source>
        <dbReference type="EMBL" id="OTF83625.1"/>
    </source>
</evidence>
<dbReference type="OrthoDB" id="6496970at2759"/>